<dbReference type="SUPFAM" id="SSF55166">
    <property type="entry name" value="Hedgehog/DD-peptidase"/>
    <property type="match status" value="1"/>
</dbReference>
<dbReference type="Proteomes" id="UP000225918">
    <property type="component" value="Segment"/>
</dbReference>
<sequence length="455" mass="51486">MGRRNVYGNDWSENGWPMVDQASCQWITVPGTNVRLEIQTGWPLAILRAFAADYHAYIEPLRDADSACWTRENSVGNSNHLSGTGMDLNWNGEDGKTFRYNISEARAYPGDKARRVRELLDFYEGFVFCGGFWSNRDWMHFQMGGNTYGQARTQAFIDRKIRADGFSTFRRGNAPVNVAADVLARATGLNLARATEILPAVMAGLVASDCTNPNRIAMWLAQVGHESASFQYTEEIAKNGRYAPYIGRTWIQITWDYNYRAFSKWCFDRGLVPTPDYFVPNYRELADLKWAGLGAAWYWTVARTDINALSDRQDLITVTQRINGGQNGIEDRRNRYNRARALGDQLLELITPQEELDEWDALMADPKRYASRSMYRSDDVENLSAIDLLRNIDAMKYDEKIEEDAYKGDPAAIAIVAQLAQGKGPCGKFPDAVARAQFVIRRLQSLLATQNGPNK</sequence>
<proteinExistence type="predicted"/>
<dbReference type="EMBL" id="MF141539">
    <property type="protein sequence ID" value="ASR77115.1"/>
    <property type="molecule type" value="Genomic_DNA"/>
</dbReference>
<evidence type="ECO:0000313" key="2">
    <source>
        <dbReference type="Proteomes" id="UP000225918"/>
    </source>
</evidence>
<dbReference type="InterPro" id="IPR023346">
    <property type="entry name" value="Lysozyme-like_dom_sf"/>
</dbReference>
<organism evidence="1 2">
    <name type="scientific">Mycobacterium phage MyraDee</name>
    <dbReference type="NCBI Taxonomy" id="2024303"/>
    <lineage>
        <taxon>Viruses</taxon>
        <taxon>Duplodnaviria</taxon>
        <taxon>Heunggongvirae</taxon>
        <taxon>Uroviricota</taxon>
        <taxon>Caudoviricetes</taxon>
        <taxon>Myradeevirus</taxon>
        <taxon>Myradeevirus MyraDee</taxon>
    </lineage>
</organism>
<reference evidence="2" key="1">
    <citation type="submission" date="2017-05" db="EMBL/GenBank/DDBJ databases">
        <authorList>
            <person name="Song R."/>
            <person name="Chenine A.L."/>
            <person name="Ruprecht R.M."/>
        </authorList>
    </citation>
    <scope>NUCLEOTIDE SEQUENCE [LARGE SCALE GENOMIC DNA]</scope>
</reference>
<gene>
    <name evidence="1" type="ORF">SEA_MYRADEE_7</name>
</gene>
<dbReference type="Gene3D" id="1.10.530.10">
    <property type="match status" value="1"/>
</dbReference>
<evidence type="ECO:0000313" key="1">
    <source>
        <dbReference type="EMBL" id="ASR77115.1"/>
    </source>
</evidence>
<dbReference type="InterPro" id="IPR009045">
    <property type="entry name" value="Zn_M74/Hedgehog-like"/>
</dbReference>
<accession>A0A222Z0N7</accession>
<name>A0A222Z0N7_9CAUD</name>
<dbReference type="SUPFAM" id="SSF53955">
    <property type="entry name" value="Lysozyme-like"/>
    <property type="match status" value="1"/>
</dbReference>
<keyword evidence="2" id="KW-1185">Reference proteome</keyword>
<protein>
    <submittedName>
        <fullName evidence="1">Lysin A</fullName>
    </submittedName>
</protein>